<dbReference type="OrthoDB" id="448051at2759"/>
<comment type="subcellular location">
    <subcellularLocation>
        <location evidence="1">Lipid droplet</location>
    </subcellularLocation>
</comment>
<evidence type="ECO:0000256" key="3">
    <source>
        <dbReference type="ARBA" id="ARBA00019242"/>
    </source>
</evidence>
<reference evidence="9" key="1">
    <citation type="submission" date="2021-01" db="UniProtKB">
        <authorList>
            <consortium name="EnsemblMetazoa"/>
        </authorList>
    </citation>
    <scope>IDENTIFICATION</scope>
</reference>
<dbReference type="RefSeq" id="XP_066910625.1">
    <property type="nucleotide sequence ID" value="XM_067054524.1"/>
</dbReference>
<dbReference type="EC" id="3.1.1.13" evidence="7"/>
<dbReference type="Pfam" id="PF10230">
    <property type="entry name" value="LIDHydrolase"/>
    <property type="match status" value="1"/>
</dbReference>
<dbReference type="Gene3D" id="3.40.50.1820">
    <property type="entry name" value="alpha/beta hydrolase"/>
    <property type="match status" value="1"/>
</dbReference>
<dbReference type="PANTHER" id="PTHR13390">
    <property type="entry name" value="LIPASE"/>
    <property type="match status" value="1"/>
</dbReference>
<dbReference type="InterPro" id="IPR029058">
    <property type="entry name" value="AB_hydrolase_fold"/>
</dbReference>
<keyword evidence="5" id="KW-0378">Hydrolase</keyword>
<dbReference type="Proteomes" id="UP000594262">
    <property type="component" value="Unplaced"/>
</dbReference>
<evidence type="ECO:0000256" key="7">
    <source>
        <dbReference type="ARBA" id="ARBA00039150"/>
    </source>
</evidence>
<accession>A0A7M5V9Y7</accession>
<dbReference type="GeneID" id="136797910"/>
<dbReference type="GO" id="GO:0019915">
    <property type="term" value="P:lipid storage"/>
    <property type="evidence" value="ECO:0007669"/>
    <property type="project" value="InterPro"/>
</dbReference>
<evidence type="ECO:0000256" key="6">
    <source>
        <dbReference type="ARBA" id="ARBA00031924"/>
    </source>
</evidence>
<evidence type="ECO:0000256" key="1">
    <source>
        <dbReference type="ARBA" id="ARBA00004502"/>
    </source>
</evidence>
<evidence type="ECO:0000313" key="9">
    <source>
        <dbReference type="EnsemblMetazoa" id="CLYHEMP012411.1"/>
    </source>
</evidence>
<protein>
    <recommendedName>
        <fullName evidence="3">Lipid droplet-associated hydrolase</fullName>
        <ecNumber evidence="7">3.1.1.13</ecNumber>
    </recommendedName>
    <alternativeName>
        <fullName evidence="6">Lipid droplet-associated serine hydrolase</fullName>
    </alternativeName>
</protein>
<dbReference type="PANTHER" id="PTHR13390:SF0">
    <property type="entry name" value="LIPID DROPLET-ASSOCIATED HYDROLASE"/>
    <property type="match status" value="1"/>
</dbReference>
<evidence type="ECO:0000313" key="10">
    <source>
        <dbReference type="Proteomes" id="UP000594262"/>
    </source>
</evidence>
<name>A0A7M5V9Y7_9CNID</name>
<dbReference type="GO" id="GO:0004771">
    <property type="term" value="F:sterol ester esterase activity"/>
    <property type="evidence" value="ECO:0007669"/>
    <property type="project" value="UniProtKB-EC"/>
</dbReference>
<dbReference type="SUPFAM" id="SSF53474">
    <property type="entry name" value="alpha/beta-Hydrolases"/>
    <property type="match status" value="1"/>
</dbReference>
<comment type="similarity">
    <text evidence="2">Belongs to the AB hydrolase superfamily. LDAH family.</text>
</comment>
<comment type="catalytic activity">
    <reaction evidence="8">
        <text>a cholesterol ester + H2O = cholesterol + a fatty acid + H(+)</text>
        <dbReference type="Rhea" id="RHEA:36403"/>
        <dbReference type="ChEBI" id="CHEBI:15377"/>
        <dbReference type="ChEBI" id="CHEBI:15378"/>
        <dbReference type="ChEBI" id="CHEBI:16113"/>
        <dbReference type="ChEBI" id="CHEBI:17002"/>
        <dbReference type="ChEBI" id="CHEBI:28868"/>
        <dbReference type="EC" id="3.1.1.13"/>
    </reaction>
    <physiologicalReaction direction="left-to-right" evidence="8">
        <dbReference type="Rhea" id="RHEA:36404"/>
    </physiologicalReaction>
</comment>
<keyword evidence="4" id="KW-0551">Lipid droplet</keyword>
<dbReference type="AlphaFoldDB" id="A0A7M5V9Y7"/>
<evidence type="ECO:0000256" key="5">
    <source>
        <dbReference type="ARBA" id="ARBA00022801"/>
    </source>
</evidence>
<proteinExistence type="inferred from homology"/>
<evidence type="ECO:0000256" key="8">
    <source>
        <dbReference type="ARBA" id="ARBA00049527"/>
    </source>
</evidence>
<dbReference type="InterPro" id="IPR019363">
    <property type="entry name" value="LDAH"/>
</dbReference>
<keyword evidence="10" id="KW-1185">Reference proteome</keyword>
<organism evidence="9 10">
    <name type="scientific">Clytia hemisphaerica</name>
    <dbReference type="NCBI Taxonomy" id="252671"/>
    <lineage>
        <taxon>Eukaryota</taxon>
        <taxon>Metazoa</taxon>
        <taxon>Cnidaria</taxon>
        <taxon>Hydrozoa</taxon>
        <taxon>Hydroidolina</taxon>
        <taxon>Leptothecata</taxon>
        <taxon>Obeliida</taxon>
        <taxon>Clytiidae</taxon>
        <taxon>Clytia</taxon>
    </lineage>
</organism>
<evidence type="ECO:0000256" key="2">
    <source>
        <dbReference type="ARBA" id="ARBA00008300"/>
    </source>
</evidence>
<dbReference type="GO" id="GO:0005811">
    <property type="term" value="C:lipid droplet"/>
    <property type="evidence" value="ECO:0007669"/>
    <property type="project" value="UniProtKB-SubCell"/>
</dbReference>
<evidence type="ECO:0000256" key="4">
    <source>
        <dbReference type="ARBA" id="ARBA00022677"/>
    </source>
</evidence>
<sequence length="304" mass="35086">MSSHKAVEHTAANLDGLWTVIAKTRNFDNEVSSSKKAIVVIPGNPGLVEFYELFMECLYKLKGIPIIGFSHAGHSPIHPYTDEPMRTPPLTLQEQIQHKKDCVRQFIPDDCNIIFIGHSIGAYIILQLMDHIPERSLHGILLFPTITNMIGTVDGKFWNLITSYLKLPLLWTAYFSSYLPYALQDVLIRWRAKWRQIDAPIVPVCRRCVSWDVLSQGFRMVECELVEVKTLNPELSRIIRRYSNKLTVYYGDGDAWTPFSFYEEFIQKFPEVKTFYGRDGFKHDFVLDSSEGVARLCNKFIEKL</sequence>
<dbReference type="EnsemblMetazoa" id="CLYHEMT012411.1">
    <property type="protein sequence ID" value="CLYHEMP012411.1"/>
    <property type="gene ID" value="CLYHEMG012411"/>
</dbReference>